<keyword evidence="2" id="KW-0131">Cell cycle</keyword>
<keyword evidence="2" id="KW-0132">Cell division</keyword>
<accession>A0A2B4SWL0</accession>
<dbReference type="GO" id="GO:0005737">
    <property type="term" value="C:cytoplasm"/>
    <property type="evidence" value="ECO:0007669"/>
    <property type="project" value="TreeGrafter"/>
</dbReference>
<evidence type="ECO:0000256" key="1">
    <source>
        <dbReference type="ARBA" id="ARBA00011047"/>
    </source>
</evidence>
<protein>
    <submittedName>
        <fullName evidence="2">Cell division cycle protein 123-like protein</fullName>
    </submittedName>
</protein>
<reference evidence="3" key="1">
    <citation type="journal article" date="2017" name="bioRxiv">
        <title>Comparative analysis of the genomes of Stylophora pistillata and Acropora digitifera provides evidence for extensive differences between species of corals.</title>
        <authorList>
            <person name="Voolstra C.R."/>
            <person name="Li Y."/>
            <person name="Liew Y.J."/>
            <person name="Baumgarten S."/>
            <person name="Zoccola D."/>
            <person name="Flot J.-F."/>
            <person name="Tambutte S."/>
            <person name="Allemand D."/>
            <person name="Aranda M."/>
        </authorList>
    </citation>
    <scope>NUCLEOTIDE SEQUENCE [LARGE SCALE GENOMIC DNA]</scope>
</reference>
<dbReference type="PANTHER" id="PTHR15323">
    <property type="entry name" value="D123 PROTEIN"/>
    <property type="match status" value="1"/>
</dbReference>
<evidence type="ECO:0000313" key="3">
    <source>
        <dbReference type="Proteomes" id="UP000225706"/>
    </source>
</evidence>
<gene>
    <name evidence="2" type="primary">cdc123</name>
    <name evidence="2" type="ORF">AWC38_SpisGene1675</name>
</gene>
<name>A0A2B4SWL0_STYPI</name>
<sequence length="392" mass="44655">MKREHVLNCNFSVWYPKFKNITIRSRVIPLSKEFVDYLKADNVVLPGEPVVTRNSDDEIESDSDEWQALEEDPSAQTIFAPEFNEIDSGIKEAILDLNGSAFPKLNWRAPLDASWISFDGTLKCNSPNDIYLLLKSSDNISQVLFETFKHCEDAEGELQDGFELVLRKWKDINPGMEFRCFVKDRKLIAISQRDVASCYEFLAQNEEDICNDIAKFFNKKIAYKFPDSSYTFDVYRYANQKVLLIDFNPFGAQTDPLLFTWEELTDPPSTISDNDDEFKGVFKYVTGSAGVQPNPAYLSRMPTDIVDLACGNDMNKLVDLLKARDLIGQPVYYEDLLLLMNVIIMNVIILITCLPDSILKLEEELMRTPKVSVNLDIKDLGPNCCFCGILMG</sequence>
<dbReference type="Pfam" id="PF07065">
    <property type="entry name" value="D123"/>
    <property type="match status" value="1"/>
</dbReference>
<evidence type="ECO:0000313" key="2">
    <source>
        <dbReference type="EMBL" id="PFX33473.1"/>
    </source>
</evidence>
<dbReference type="OrthoDB" id="360540at2759"/>
<organism evidence="2 3">
    <name type="scientific">Stylophora pistillata</name>
    <name type="common">Smooth cauliflower coral</name>
    <dbReference type="NCBI Taxonomy" id="50429"/>
    <lineage>
        <taxon>Eukaryota</taxon>
        <taxon>Metazoa</taxon>
        <taxon>Cnidaria</taxon>
        <taxon>Anthozoa</taxon>
        <taxon>Hexacorallia</taxon>
        <taxon>Scleractinia</taxon>
        <taxon>Astrocoeniina</taxon>
        <taxon>Pocilloporidae</taxon>
        <taxon>Stylophora</taxon>
    </lineage>
</organism>
<dbReference type="InterPro" id="IPR009772">
    <property type="entry name" value="CDC123"/>
</dbReference>
<dbReference type="EMBL" id="LSMT01000012">
    <property type="protein sequence ID" value="PFX33473.1"/>
    <property type="molecule type" value="Genomic_DNA"/>
</dbReference>
<comment type="similarity">
    <text evidence="1">Belongs to the CDC123 family.</text>
</comment>
<keyword evidence="3" id="KW-1185">Reference proteome</keyword>
<proteinExistence type="inferred from homology"/>
<dbReference type="AlphaFoldDB" id="A0A2B4SWL0"/>
<dbReference type="GO" id="GO:0051301">
    <property type="term" value="P:cell division"/>
    <property type="evidence" value="ECO:0007669"/>
    <property type="project" value="UniProtKB-KW"/>
</dbReference>
<dbReference type="Proteomes" id="UP000225706">
    <property type="component" value="Unassembled WGS sequence"/>
</dbReference>
<comment type="caution">
    <text evidence="2">The sequence shown here is derived from an EMBL/GenBank/DDBJ whole genome shotgun (WGS) entry which is preliminary data.</text>
</comment>
<dbReference type="STRING" id="50429.A0A2B4SWL0"/>
<dbReference type="PANTHER" id="PTHR15323:SF6">
    <property type="entry name" value="CELL DIVISION CYCLE PROTEIN 123 HOMOLOG"/>
    <property type="match status" value="1"/>
</dbReference>